<dbReference type="FunCoup" id="B4JUR5">
    <property type="interactions" value="49"/>
</dbReference>
<evidence type="ECO:0000256" key="4">
    <source>
        <dbReference type="ARBA" id="ARBA00047645"/>
    </source>
</evidence>
<dbReference type="Gene3D" id="3.30.70.100">
    <property type="match status" value="1"/>
</dbReference>
<evidence type="ECO:0000256" key="6">
    <source>
        <dbReference type="RuleBase" id="RU004168"/>
    </source>
</evidence>
<dbReference type="InParanoid" id="B4JUR5"/>
<organism evidence="9">
    <name type="scientific">Drosophila grimshawi</name>
    <name type="common">Hawaiian fruit fly</name>
    <name type="synonym">Idiomyia grimshawi</name>
    <dbReference type="NCBI Taxonomy" id="7222"/>
    <lineage>
        <taxon>Eukaryota</taxon>
        <taxon>Metazoa</taxon>
        <taxon>Ecdysozoa</taxon>
        <taxon>Arthropoda</taxon>
        <taxon>Hexapoda</taxon>
        <taxon>Insecta</taxon>
        <taxon>Pterygota</taxon>
        <taxon>Neoptera</taxon>
        <taxon>Endopterygota</taxon>
        <taxon>Diptera</taxon>
        <taxon>Brachycera</taxon>
        <taxon>Muscomorpha</taxon>
        <taxon>Ephydroidea</taxon>
        <taxon>Drosophilidae</taxon>
        <taxon>Drosophila</taxon>
        <taxon>Hawaiian Drosophila</taxon>
    </lineage>
</organism>
<dbReference type="STRING" id="7222.B4JUR5"/>
<dbReference type="GO" id="GO:0003998">
    <property type="term" value="F:acylphosphatase activity"/>
    <property type="evidence" value="ECO:0007669"/>
    <property type="project" value="UniProtKB-EC"/>
</dbReference>
<dbReference type="InterPro" id="IPR017968">
    <property type="entry name" value="Acylphosphatase_CS"/>
</dbReference>
<dbReference type="FunFam" id="3.30.70.100:FF:000011">
    <property type="entry name" value="Acylphosphatase"/>
    <property type="match status" value="1"/>
</dbReference>
<dbReference type="KEGG" id="dgr:6568162"/>
<dbReference type="PhylomeDB" id="B4JUR5"/>
<feature type="domain" description="Acylphosphatase-like" evidence="7">
    <location>
        <begin position="47"/>
        <end position="137"/>
    </location>
</feature>
<evidence type="ECO:0000256" key="5">
    <source>
        <dbReference type="PROSITE-ProRule" id="PRU00520"/>
    </source>
</evidence>
<evidence type="ECO:0000313" key="9">
    <source>
        <dbReference type="Proteomes" id="UP000001070"/>
    </source>
</evidence>
<accession>B4JUR5</accession>
<dbReference type="PROSITE" id="PS51160">
    <property type="entry name" value="ACYLPHOSPHATASE_3"/>
    <property type="match status" value="1"/>
</dbReference>
<keyword evidence="9" id="KW-1185">Reference proteome</keyword>
<dbReference type="InterPro" id="IPR020456">
    <property type="entry name" value="Acylphosphatase"/>
</dbReference>
<dbReference type="EC" id="3.6.1.7" evidence="2 5"/>
<dbReference type="Pfam" id="PF00708">
    <property type="entry name" value="Acylphosphatase"/>
    <property type="match status" value="1"/>
</dbReference>
<comment type="similarity">
    <text evidence="1 6">Belongs to the acylphosphatase family.</text>
</comment>
<feature type="active site" evidence="5">
    <location>
        <position position="80"/>
    </location>
</feature>
<proteinExistence type="inferred from homology"/>
<reference evidence="8 9" key="1">
    <citation type="journal article" date="2007" name="Nature">
        <title>Evolution of genes and genomes on the Drosophila phylogeny.</title>
        <authorList>
            <consortium name="Drosophila 12 Genomes Consortium"/>
            <person name="Clark A.G."/>
            <person name="Eisen M.B."/>
            <person name="Smith D.R."/>
            <person name="Bergman C.M."/>
            <person name="Oliver B."/>
            <person name="Markow T.A."/>
            <person name="Kaufman T.C."/>
            <person name="Kellis M."/>
            <person name="Gelbart W."/>
            <person name="Iyer V.N."/>
            <person name="Pollard D.A."/>
            <person name="Sackton T.B."/>
            <person name="Larracuente A.M."/>
            <person name="Singh N.D."/>
            <person name="Abad J.P."/>
            <person name="Abt D.N."/>
            <person name="Adryan B."/>
            <person name="Aguade M."/>
            <person name="Akashi H."/>
            <person name="Anderson W.W."/>
            <person name="Aquadro C.F."/>
            <person name="Ardell D.H."/>
            <person name="Arguello R."/>
            <person name="Artieri C.G."/>
            <person name="Barbash D.A."/>
            <person name="Barker D."/>
            <person name="Barsanti P."/>
            <person name="Batterham P."/>
            <person name="Batzoglou S."/>
            <person name="Begun D."/>
            <person name="Bhutkar A."/>
            <person name="Blanco E."/>
            <person name="Bosak S.A."/>
            <person name="Bradley R.K."/>
            <person name="Brand A.D."/>
            <person name="Brent M.R."/>
            <person name="Brooks A.N."/>
            <person name="Brown R.H."/>
            <person name="Butlin R.K."/>
            <person name="Caggese C."/>
            <person name="Calvi B.R."/>
            <person name="Bernardo de Carvalho A."/>
            <person name="Caspi A."/>
            <person name="Castrezana S."/>
            <person name="Celniker S.E."/>
            <person name="Chang J.L."/>
            <person name="Chapple C."/>
            <person name="Chatterji S."/>
            <person name="Chinwalla A."/>
            <person name="Civetta A."/>
            <person name="Clifton S.W."/>
            <person name="Comeron J.M."/>
            <person name="Costello J.C."/>
            <person name="Coyne J.A."/>
            <person name="Daub J."/>
            <person name="David R.G."/>
            <person name="Delcher A.L."/>
            <person name="Delehaunty K."/>
            <person name="Do C.B."/>
            <person name="Ebling H."/>
            <person name="Edwards K."/>
            <person name="Eickbush T."/>
            <person name="Evans J.D."/>
            <person name="Filipski A."/>
            <person name="Findeiss S."/>
            <person name="Freyhult E."/>
            <person name="Fulton L."/>
            <person name="Fulton R."/>
            <person name="Garcia A.C."/>
            <person name="Gardiner A."/>
            <person name="Garfield D.A."/>
            <person name="Garvin B.E."/>
            <person name="Gibson G."/>
            <person name="Gilbert D."/>
            <person name="Gnerre S."/>
            <person name="Godfrey J."/>
            <person name="Good R."/>
            <person name="Gotea V."/>
            <person name="Gravely B."/>
            <person name="Greenberg A.J."/>
            <person name="Griffiths-Jones S."/>
            <person name="Gross S."/>
            <person name="Guigo R."/>
            <person name="Gustafson E.A."/>
            <person name="Haerty W."/>
            <person name="Hahn M.W."/>
            <person name="Halligan D.L."/>
            <person name="Halpern A.L."/>
            <person name="Halter G.M."/>
            <person name="Han M.V."/>
            <person name="Heger A."/>
            <person name="Hillier L."/>
            <person name="Hinrichs A.S."/>
            <person name="Holmes I."/>
            <person name="Hoskins R.A."/>
            <person name="Hubisz M.J."/>
            <person name="Hultmark D."/>
            <person name="Huntley M.A."/>
            <person name="Jaffe D.B."/>
            <person name="Jagadeeshan S."/>
            <person name="Jeck W.R."/>
            <person name="Johnson J."/>
            <person name="Jones C.D."/>
            <person name="Jordan W.C."/>
            <person name="Karpen G.H."/>
            <person name="Kataoka E."/>
            <person name="Keightley P.D."/>
            <person name="Kheradpour P."/>
            <person name="Kirkness E.F."/>
            <person name="Koerich L.B."/>
            <person name="Kristiansen K."/>
            <person name="Kudrna D."/>
            <person name="Kulathinal R.J."/>
            <person name="Kumar S."/>
            <person name="Kwok R."/>
            <person name="Lander E."/>
            <person name="Langley C.H."/>
            <person name="Lapoint R."/>
            <person name="Lazzaro B.P."/>
            <person name="Lee S.J."/>
            <person name="Levesque L."/>
            <person name="Li R."/>
            <person name="Lin C.F."/>
            <person name="Lin M.F."/>
            <person name="Lindblad-Toh K."/>
            <person name="Llopart A."/>
            <person name="Long M."/>
            <person name="Low L."/>
            <person name="Lozovsky E."/>
            <person name="Lu J."/>
            <person name="Luo M."/>
            <person name="Machado C.A."/>
            <person name="Makalowski W."/>
            <person name="Marzo M."/>
            <person name="Matsuda M."/>
            <person name="Matzkin L."/>
            <person name="McAllister B."/>
            <person name="McBride C.S."/>
            <person name="McKernan B."/>
            <person name="McKernan K."/>
            <person name="Mendez-Lago M."/>
            <person name="Minx P."/>
            <person name="Mollenhauer M.U."/>
            <person name="Montooth K."/>
            <person name="Mount S.M."/>
            <person name="Mu X."/>
            <person name="Myers E."/>
            <person name="Negre B."/>
            <person name="Newfeld S."/>
            <person name="Nielsen R."/>
            <person name="Noor M.A."/>
            <person name="O'Grady P."/>
            <person name="Pachter L."/>
            <person name="Papaceit M."/>
            <person name="Parisi M.J."/>
            <person name="Parisi M."/>
            <person name="Parts L."/>
            <person name="Pedersen J.S."/>
            <person name="Pesole G."/>
            <person name="Phillippy A.M."/>
            <person name="Ponting C.P."/>
            <person name="Pop M."/>
            <person name="Porcelli D."/>
            <person name="Powell J.R."/>
            <person name="Prohaska S."/>
            <person name="Pruitt K."/>
            <person name="Puig M."/>
            <person name="Quesneville H."/>
            <person name="Ram K.R."/>
            <person name="Rand D."/>
            <person name="Rasmussen M.D."/>
            <person name="Reed L.K."/>
            <person name="Reenan R."/>
            <person name="Reily A."/>
            <person name="Remington K.A."/>
            <person name="Rieger T.T."/>
            <person name="Ritchie M.G."/>
            <person name="Robin C."/>
            <person name="Rogers Y.H."/>
            <person name="Rohde C."/>
            <person name="Rozas J."/>
            <person name="Rubenfield M.J."/>
            <person name="Ruiz A."/>
            <person name="Russo S."/>
            <person name="Salzberg S.L."/>
            <person name="Sanchez-Gracia A."/>
            <person name="Saranga D.J."/>
            <person name="Sato H."/>
            <person name="Schaeffer S.W."/>
            <person name="Schatz M.C."/>
            <person name="Schlenke T."/>
            <person name="Schwartz R."/>
            <person name="Segarra C."/>
            <person name="Singh R.S."/>
            <person name="Sirot L."/>
            <person name="Sirota M."/>
            <person name="Sisneros N.B."/>
            <person name="Smith C.D."/>
            <person name="Smith T.F."/>
            <person name="Spieth J."/>
            <person name="Stage D.E."/>
            <person name="Stark A."/>
            <person name="Stephan W."/>
            <person name="Strausberg R.L."/>
            <person name="Strempel S."/>
            <person name="Sturgill D."/>
            <person name="Sutton G."/>
            <person name="Sutton G.G."/>
            <person name="Tao W."/>
            <person name="Teichmann S."/>
            <person name="Tobari Y.N."/>
            <person name="Tomimura Y."/>
            <person name="Tsolas J.M."/>
            <person name="Valente V.L."/>
            <person name="Venter E."/>
            <person name="Venter J.C."/>
            <person name="Vicario S."/>
            <person name="Vieira F.G."/>
            <person name="Vilella A.J."/>
            <person name="Villasante A."/>
            <person name="Walenz B."/>
            <person name="Wang J."/>
            <person name="Wasserman M."/>
            <person name="Watts T."/>
            <person name="Wilson D."/>
            <person name="Wilson R.K."/>
            <person name="Wing R.A."/>
            <person name="Wolfner M.F."/>
            <person name="Wong A."/>
            <person name="Wong G.K."/>
            <person name="Wu C.I."/>
            <person name="Wu G."/>
            <person name="Yamamoto D."/>
            <person name="Yang H.P."/>
            <person name="Yang S.P."/>
            <person name="Yorke J.A."/>
            <person name="Yoshida K."/>
            <person name="Zdobnov E."/>
            <person name="Zhang P."/>
            <person name="Zhang Y."/>
            <person name="Zimin A.V."/>
            <person name="Baldwin J."/>
            <person name="Abdouelleil A."/>
            <person name="Abdulkadir J."/>
            <person name="Abebe A."/>
            <person name="Abera B."/>
            <person name="Abreu J."/>
            <person name="Acer S.C."/>
            <person name="Aftuck L."/>
            <person name="Alexander A."/>
            <person name="An P."/>
            <person name="Anderson E."/>
            <person name="Anderson S."/>
            <person name="Arachi H."/>
            <person name="Azer M."/>
            <person name="Bachantsang P."/>
            <person name="Barry A."/>
            <person name="Bayul T."/>
            <person name="Berlin A."/>
            <person name="Bessette D."/>
            <person name="Bloom T."/>
            <person name="Blye J."/>
            <person name="Boguslavskiy L."/>
            <person name="Bonnet C."/>
            <person name="Boukhgalter B."/>
            <person name="Bourzgui I."/>
            <person name="Brown A."/>
            <person name="Cahill P."/>
            <person name="Channer S."/>
            <person name="Cheshatsang Y."/>
            <person name="Chuda L."/>
            <person name="Citroen M."/>
            <person name="Collymore A."/>
            <person name="Cooke P."/>
            <person name="Costello M."/>
            <person name="D'Aco K."/>
            <person name="Daza R."/>
            <person name="De Haan G."/>
            <person name="DeGray S."/>
            <person name="DeMaso C."/>
            <person name="Dhargay N."/>
            <person name="Dooley K."/>
            <person name="Dooley E."/>
            <person name="Doricent M."/>
            <person name="Dorje P."/>
            <person name="Dorjee K."/>
            <person name="Dupes A."/>
            <person name="Elong R."/>
            <person name="Falk J."/>
            <person name="Farina A."/>
            <person name="Faro S."/>
            <person name="Ferguson D."/>
            <person name="Fisher S."/>
            <person name="Foley C.D."/>
            <person name="Franke A."/>
            <person name="Friedrich D."/>
            <person name="Gadbois L."/>
            <person name="Gearin G."/>
            <person name="Gearin C.R."/>
            <person name="Giannoukos G."/>
            <person name="Goode T."/>
            <person name="Graham J."/>
            <person name="Grandbois E."/>
            <person name="Grewal S."/>
            <person name="Gyaltsen K."/>
            <person name="Hafez N."/>
            <person name="Hagos B."/>
            <person name="Hall J."/>
            <person name="Henson C."/>
            <person name="Hollinger A."/>
            <person name="Honan T."/>
            <person name="Huard M.D."/>
            <person name="Hughes L."/>
            <person name="Hurhula B."/>
            <person name="Husby M.E."/>
            <person name="Kamat A."/>
            <person name="Kanga B."/>
            <person name="Kashin S."/>
            <person name="Khazanovich D."/>
            <person name="Kisner P."/>
            <person name="Lance K."/>
            <person name="Lara M."/>
            <person name="Lee W."/>
            <person name="Lennon N."/>
            <person name="Letendre F."/>
            <person name="LeVine R."/>
            <person name="Lipovsky A."/>
            <person name="Liu X."/>
            <person name="Liu J."/>
            <person name="Liu S."/>
            <person name="Lokyitsang T."/>
            <person name="Lokyitsang Y."/>
            <person name="Lubonja R."/>
            <person name="Lui A."/>
            <person name="MacDonald P."/>
            <person name="Magnisalis V."/>
            <person name="Maru K."/>
            <person name="Matthews C."/>
            <person name="McCusker W."/>
            <person name="McDonough S."/>
            <person name="Mehta T."/>
            <person name="Meldrim J."/>
            <person name="Meneus L."/>
            <person name="Mihai O."/>
            <person name="Mihalev A."/>
            <person name="Mihova T."/>
            <person name="Mittelman R."/>
            <person name="Mlenga V."/>
            <person name="Montmayeur A."/>
            <person name="Mulrain L."/>
            <person name="Navidi A."/>
            <person name="Naylor J."/>
            <person name="Negash T."/>
            <person name="Nguyen T."/>
            <person name="Nguyen N."/>
            <person name="Nicol R."/>
            <person name="Norbu C."/>
            <person name="Norbu N."/>
            <person name="Novod N."/>
            <person name="O'Neill B."/>
            <person name="Osman S."/>
            <person name="Markiewicz E."/>
            <person name="Oyono O.L."/>
            <person name="Patti C."/>
            <person name="Phunkhang P."/>
            <person name="Pierre F."/>
            <person name="Priest M."/>
            <person name="Raghuraman S."/>
            <person name="Rege F."/>
            <person name="Reyes R."/>
            <person name="Rise C."/>
            <person name="Rogov P."/>
            <person name="Ross K."/>
            <person name="Ryan E."/>
            <person name="Settipalli S."/>
            <person name="Shea T."/>
            <person name="Sherpa N."/>
            <person name="Shi L."/>
            <person name="Shih D."/>
            <person name="Sparrow T."/>
            <person name="Spaulding J."/>
            <person name="Stalker J."/>
            <person name="Stange-Thomann N."/>
            <person name="Stavropoulos S."/>
            <person name="Stone C."/>
            <person name="Strader C."/>
            <person name="Tesfaye S."/>
            <person name="Thomson T."/>
            <person name="Thoulutsang Y."/>
            <person name="Thoulutsang D."/>
            <person name="Topham K."/>
            <person name="Topping I."/>
            <person name="Tsamla T."/>
            <person name="Vassiliev H."/>
            <person name="Vo A."/>
            <person name="Wangchuk T."/>
            <person name="Wangdi T."/>
            <person name="Weiand M."/>
            <person name="Wilkinson J."/>
            <person name="Wilson A."/>
            <person name="Yadav S."/>
            <person name="Young G."/>
            <person name="Yu Q."/>
            <person name="Zembek L."/>
            <person name="Zhong D."/>
            <person name="Zimmer A."/>
            <person name="Zwirko Z."/>
            <person name="Jaffe D.B."/>
            <person name="Alvarez P."/>
            <person name="Brockman W."/>
            <person name="Butler J."/>
            <person name="Chin C."/>
            <person name="Gnerre S."/>
            <person name="Grabherr M."/>
            <person name="Kleber M."/>
            <person name="Mauceli E."/>
            <person name="MacCallum I."/>
        </authorList>
    </citation>
    <scope>NUCLEOTIDE SEQUENCE [LARGE SCALE GENOMIC DNA]</scope>
    <source>
        <strain evidence="9">Tucson 15287-2541.00</strain>
    </source>
</reference>
<keyword evidence="3 5" id="KW-0378">Hydrolase</keyword>
<dbReference type="InterPro" id="IPR001792">
    <property type="entry name" value="Acylphosphatase-like_dom"/>
</dbReference>
<dbReference type="Proteomes" id="UP000001070">
    <property type="component" value="Unassembled WGS sequence"/>
</dbReference>
<dbReference type="AlphaFoldDB" id="B4JUR5"/>
<evidence type="ECO:0000313" key="8">
    <source>
        <dbReference type="EMBL" id="EDV91235.1"/>
    </source>
</evidence>
<evidence type="ECO:0000256" key="3">
    <source>
        <dbReference type="ARBA" id="ARBA00022801"/>
    </source>
</evidence>
<dbReference type="HOGENOM" id="CLU_141932_0_0_1"/>
<dbReference type="EMBL" id="CH916374">
    <property type="protein sequence ID" value="EDV91235.1"/>
    <property type="molecule type" value="Genomic_DNA"/>
</dbReference>
<feature type="active site" evidence="5">
    <location>
        <position position="62"/>
    </location>
</feature>
<sequence length="141" mass="16347">MDIESRGTQTTKSYLKKQEISTLQKEAVNRLTKREYDKEQNIVTIHSCEFEIFGIVQDVSFRRYTLRRAQKLGIRGWCKNTQNGTVKGVIQGHPSNFEAMRIWLKYTGSPTSRIDKCVFGQIEELNDFTYADFTIVKTIIA</sequence>
<evidence type="ECO:0000256" key="1">
    <source>
        <dbReference type="ARBA" id="ARBA00005614"/>
    </source>
</evidence>
<dbReference type="InterPro" id="IPR036046">
    <property type="entry name" value="Acylphosphatase-like_dom_sf"/>
</dbReference>
<name>B4JUR5_DROGR</name>
<dbReference type="SUPFAM" id="SSF54975">
    <property type="entry name" value="Acylphosphatase/BLUF domain-like"/>
    <property type="match status" value="1"/>
</dbReference>
<evidence type="ECO:0000256" key="2">
    <source>
        <dbReference type="ARBA" id="ARBA00012150"/>
    </source>
</evidence>
<dbReference type="eggNOG" id="KOG3360">
    <property type="taxonomic scope" value="Eukaryota"/>
</dbReference>
<protein>
    <recommendedName>
        <fullName evidence="2 5">acylphosphatase</fullName>
        <ecNumber evidence="2 5">3.6.1.7</ecNumber>
    </recommendedName>
</protein>
<gene>
    <name evidence="8" type="primary">Dgri\GH15191</name>
    <name evidence="8" type="ORF">Dgri_GH15191</name>
</gene>
<dbReference type="PANTHER" id="PTHR10029:SF3">
    <property type="entry name" value="ACYLPHOSPHATASE-RELATED"/>
    <property type="match status" value="1"/>
</dbReference>
<evidence type="ECO:0000259" key="7">
    <source>
        <dbReference type="PROSITE" id="PS51160"/>
    </source>
</evidence>
<dbReference type="OMA" id="DKCVFTD"/>
<comment type="catalytic activity">
    <reaction evidence="4 5">
        <text>an acyl phosphate + H2O = a carboxylate + phosphate + H(+)</text>
        <dbReference type="Rhea" id="RHEA:14965"/>
        <dbReference type="ChEBI" id="CHEBI:15377"/>
        <dbReference type="ChEBI" id="CHEBI:15378"/>
        <dbReference type="ChEBI" id="CHEBI:29067"/>
        <dbReference type="ChEBI" id="CHEBI:43474"/>
        <dbReference type="ChEBI" id="CHEBI:59918"/>
        <dbReference type="EC" id="3.6.1.7"/>
    </reaction>
</comment>
<dbReference type="PROSITE" id="PS00151">
    <property type="entry name" value="ACYLPHOSPHATASE_2"/>
    <property type="match status" value="1"/>
</dbReference>
<dbReference type="PANTHER" id="PTHR10029">
    <property type="entry name" value="ACYLPHOSPHATASE"/>
    <property type="match status" value="1"/>
</dbReference>
<dbReference type="PRINTS" id="PR00112">
    <property type="entry name" value="ACYLPHPHTASE"/>
</dbReference>
<dbReference type="OrthoDB" id="7961613at2759"/>